<dbReference type="OrthoDB" id="9793412at2"/>
<dbReference type="Pfam" id="PF00156">
    <property type="entry name" value="Pribosyltran"/>
    <property type="match status" value="1"/>
</dbReference>
<dbReference type="STRING" id="492660.SAMN05192566_2571"/>
<dbReference type="RefSeq" id="WP_091472702.1">
    <property type="nucleotide sequence ID" value="NZ_FNFX01000005.1"/>
</dbReference>
<protein>
    <submittedName>
        <fullName evidence="3">ComF family protein</fullName>
    </submittedName>
</protein>
<dbReference type="Proteomes" id="UP000198629">
    <property type="component" value="Unassembled WGS sequence"/>
</dbReference>
<dbReference type="AlphaFoldDB" id="A0A1G9F1W1"/>
<reference evidence="4" key="1">
    <citation type="submission" date="2016-10" db="EMBL/GenBank/DDBJ databases">
        <authorList>
            <person name="Varghese N."/>
            <person name="Submissions S."/>
        </authorList>
    </citation>
    <scope>NUCLEOTIDE SEQUENCE [LARGE SCALE GENOMIC DNA]</scope>
    <source>
        <strain evidence="4">CBMB127</strain>
    </source>
</reference>
<keyword evidence="4" id="KW-1185">Reference proteome</keyword>
<dbReference type="InterPro" id="IPR051910">
    <property type="entry name" value="ComF/GntX_DNA_util-trans"/>
</dbReference>
<gene>
    <name evidence="3" type="ORF">SAMN05192566_2571</name>
</gene>
<dbReference type="InterPro" id="IPR029057">
    <property type="entry name" value="PRTase-like"/>
</dbReference>
<evidence type="ECO:0000259" key="2">
    <source>
        <dbReference type="Pfam" id="PF00156"/>
    </source>
</evidence>
<dbReference type="CDD" id="cd06223">
    <property type="entry name" value="PRTases_typeI"/>
    <property type="match status" value="1"/>
</dbReference>
<organism evidence="3 4">
    <name type="scientific">Methylophilus rhizosphaerae</name>
    <dbReference type="NCBI Taxonomy" id="492660"/>
    <lineage>
        <taxon>Bacteria</taxon>
        <taxon>Pseudomonadati</taxon>
        <taxon>Pseudomonadota</taxon>
        <taxon>Betaproteobacteria</taxon>
        <taxon>Nitrosomonadales</taxon>
        <taxon>Methylophilaceae</taxon>
        <taxon>Methylophilus</taxon>
    </lineage>
</organism>
<dbReference type="PANTHER" id="PTHR47505">
    <property type="entry name" value="DNA UTILIZATION PROTEIN YHGH"/>
    <property type="match status" value="1"/>
</dbReference>
<evidence type="ECO:0000313" key="4">
    <source>
        <dbReference type="Proteomes" id="UP000198629"/>
    </source>
</evidence>
<dbReference type="InterPro" id="IPR000836">
    <property type="entry name" value="PRTase_dom"/>
</dbReference>
<comment type="similarity">
    <text evidence="1">Belongs to the ComF/GntX family.</text>
</comment>
<evidence type="ECO:0000256" key="1">
    <source>
        <dbReference type="ARBA" id="ARBA00008007"/>
    </source>
</evidence>
<dbReference type="EMBL" id="FNFX01000005">
    <property type="protein sequence ID" value="SDK82265.1"/>
    <property type="molecule type" value="Genomic_DNA"/>
</dbReference>
<dbReference type="Gene3D" id="3.40.50.2020">
    <property type="match status" value="1"/>
</dbReference>
<sequence length="231" mass="25631">MNAPCCLCNAPATRHTRSITQGPLCTACATALPWYASPRCPQCALPTLHHATCGICLQHPPAFDRTLAIFRYAYPLDHLLHQFKYHQHLAIGKWLAESMLSSLPPQLTQMRPDILLAMPMHAHRLRQRGFNHALELARHLQQTLGIPLDIDGCTRIVDTPSQTGMDMKTRIRNLRGAFASPTQWQGKHVMVVDDVMTTGASMHAVSQVLKQAGAGRVTALVFARTLKDTED</sequence>
<name>A0A1G9F1W1_9PROT</name>
<feature type="domain" description="Phosphoribosyltransferase" evidence="2">
    <location>
        <begin position="133"/>
        <end position="229"/>
    </location>
</feature>
<evidence type="ECO:0000313" key="3">
    <source>
        <dbReference type="EMBL" id="SDK82265.1"/>
    </source>
</evidence>
<proteinExistence type="inferred from homology"/>
<dbReference type="PANTHER" id="PTHR47505:SF1">
    <property type="entry name" value="DNA UTILIZATION PROTEIN YHGH"/>
    <property type="match status" value="1"/>
</dbReference>
<accession>A0A1G9F1W1</accession>
<dbReference type="SUPFAM" id="SSF53271">
    <property type="entry name" value="PRTase-like"/>
    <property type="match status" value="1"/>
</dbReference>